<feature type="region of interest" description="Disordered" evidence="8">
    <location>
        <begin position="38"/>
        <end position="122"/>
    </location>
</feature>
<dbReference type="AlphaFoldDB" id="A0A6A6M7K2"/>
<keyword evidence="3 7" id="KW-0805">Transcription regulation</keyword>
<dbReference type="GO" id="GO:0043565">
    <property type="term" value="F:sequence-specific DNA binding"/>
    <property type="evidence" value="ECO:0007669"/>
    <property type="project" value="TreeGrafter"/>
</dbReference>
<feature type="compositionally biased region" description="Basic residues" evidence="8">
    <location>
        <begin position="99"/>
        <end position="113"/>
    </location>
</feature>
<reference evidence="9 10" key="1">
    <citation type="journal article" date="2020" name="Mol. Plant">
        <title>The Chromosome-Based Rubber Tree Genome Provides New Insights into Spurge Genome Evolution and Rubber Biosynthesis.</title>
        <authorList>
            <person name="Liu J."/>
            <person name="Shi C."/>
            <person name="Shi C.C."/>
            <person name="Li W."/>
            <person name="Zhang Q.J."/>
            <person name="Zhang Y."/>
            <person name="Li K."/>
            <person name="Lu H.F."/>
            <person name="Shi C."/>
            <person name="Zhu S.T."/>
            <person name="Xiao Z.Y."/>
            <person name="Nan H."/>
            <person name="Yue Y."/>
            <person name="Zhu X.G."/>
            <person name="Wu Y."/>
            <person name="Hong X.N."/>
            <person name="Fan G.Y."/>
            <person name="Tong Y."/>
            <person name="Zhang D."/>
            <person name="Mao C.L."/>
            <person name="Liu Y.L."/>
            <person name="Hao S.J."/>
            <person name="Liu W.Q."/>
            <person name="Lv M.Q."/>
            <person name="Zhang H.B."/>
            <person name="Liu Y."/>
            <person name="Hu-Tang G.R."/>
            <person name="Wang J.P."/>
            <person name="Wang J.H."/>
            <person name="Sun Y.H."/>
            <person name="Ni S.B."/>
            <person name="Chen W.B."/>
            <person name="Zhang X.C."/>
            <person name="Jiao Y.N."/>
            <person name="Eichler E.E."/>
            <person name="Li G.H."/>
            <person name="Liu X."/>
            <person name="Gao L.Z."/>
        </authorList>
    </citation>
    <scope>NUCLEOTIDE SEQUENCE [LARGE SCALE GENOMIC DNA]</scope>
    <source>
        <strain evidence="10">cv. GT1</strain>
        <tissue evidence="9">Leaf</tissue>
    </source>
</reference>
<dbReference type="GO" id="GO:0009723">
    <property type="term" value="P:response to ethylene"/>
    <property type="evidence" value="ECO:0007669"/>
    <property type="project" value="TreeGrafter"/>
</dbReference>
<evidence type="ECO:0000256" key="2">
    <source>
        <dbReference type="ARBA" id="ARBA00007911"/>
    </source>
</evidence>
<keyword evidence="5 7" id="KW-0804">Transcription</keyword>
<sequence>MMGTYSNRSHITPETSTGASVPHFSWFYSGSFYSAPKTSSIHSQGTQIDSQPGLPVAPICSVAPTTEPAKNNNSGTKPAKARKQKPSLKGSNQISSKTLKPKQPKKTSSKKNGHSMPEAIREKRNLNVDIDRMNYDLSGVPSPFCSCTGMPRVCYKWGAGGWQSSCCTISISEYPLPMSSTRPGARMAGRKMSNGAYVKLLLKLAAEGHDLSHPVDLKEHWARHVFIKGWKLEYPNVSCNWTALVCVLKFIKLVLHNFHPIIVSTPLPQFNYIRSEGDVILISYIVG</sequence>
<dbReference type="SMART" id="SM01226">
    <property type="entry name" value="GAGA_bind"/>
    <property type="match status" value="1"/>
</dbReference>
<dbReference type="GO" id="GO:0005634">
    <property type="term" value="C:nucleus"/>
    <property type="evidence" value="ECO:0007669"/>
    <property type="project" value="UniProtKB-SubCell"/>
</dbReference>
<dbReference type="PANTHER" id="PTHR31421">
    <property type="entry name" value="PROTEIN BASIC PENTACYSTEINE3"/>
    <property type="match status" value="1"/>
</dbReference>
<proteinExistence type="inferred from homology"/>
<evidence type="ECO:0000313" key="9">
    <source>
        <dbReference type="EMBL" id="KAF2308847.1"/>
    </source>
</evidence>
<evidence type="ECO:0000256" key="4">
    <source>
        <dbReference type="ARBA" id="ARBA00023125"/>
    </source>
</evidence>
<organism evidence="9 10">
    <name type="scientific">Hevea brasiliensis</name>
    <name type="common">Para rubber tree</name>
    <name type="synonym">Siphonia brasiliensis</name>
    <dbReference type="NCBI Taxonomy" id="3981"/>
    <lineage>
        <taxon>Eukaryota</taxon>
        <taxon>Viridiplantae</taxon>
        <taxon>Streptophyta</taxon>
        <taxon>Embryophyta</taxon>
        <taxon>Tracheophyta</taxon>
        <taxon>Spermatophyta</taxon>
        <taxon>Magnoliopsida</taxon>
        <taxon>eudicotyledons</taxon>
        <taxon>Gunneridae</taxon>
        <taxon>Pentapetalae</taxon>
        <taxon>rosids</taxon>
        <taxon>fabids</taxon>
        <taxon>Malpighiales</taxon>
        <taxon>Euphorbiaceae</taxon>
        <taxon>Crotonoideae</taxon>
        <taxon>Micrandreae</taxon>
        <taxon>Hevea</taxon>
    </lineage>
</organism>
<evidence type="ECO:0000256" key="6">
    <source>
        <dbReference type="ARBA" id="ARBA00023242"/>
    </source>
</evidence>
<protein>
    <recommendedName>
        <fullName evidence="7">GAGA-binding transcriptional activator</fullName>
    </recommendedName>
</protein>
<comment type="caution">
    <text evidence="9">The sequence shown here is derived from an EMBL/GenBank/DDBJ whole genome shotgun (WGS) entry which is preliminary data.</text>
</comment>
<keyword evidence="4 7" id="KW-0238">DNA-binding</keyword>
<dbReference type="EMBL" id="JAAGAX010000007">
    <property type="protein sequence ID" value="KAF2308847.1"/>
    <property type="molecule type" value="Genomic_DNA"/>
</dbReference>
<evidence type="ECO:0000313" key="10">
    <source>
        <dbReference type="Proteomes" id="UP000467840"/>
    </source>
</evidence>
<evidence type="ECO:0000256" key="1">
    <source>
        <dbReference type="ARBA" id="ARBA00004123"/>
    </source>
</evidence>
<feature type="compositionally biased region" description="Polar residues" evidence="8">
    <location>
        <begin position="38"/>
        <end position="50"/>
    </location>
</feature>
<comment type="similarity">
    <text evidence="2 7">Belongs to the BBR/BPC family.</text>
</comment>
<keyword evidence="6 7" id="KW-0539">Nucleus</keyword>
<evidence type="ECO:0000256" key="7">
    <source>
        <dbReference type="RuleBase" id="RU367160"/>
    </source>
</evidence>
<comment type="subcellular location">
    <subcellularLocation>
        <location evidence="1 7">Nucleus</location>
    </subcellularLocation>
</comment>
<name>A0A6A6M7K2_HEVBR</name>
<gene>
    <name evidence="9" type="ORF">GH714_021801</name>
</gene>
<evidence type="ECO:0000256" key="5">
    <source>
        <dbReference type="ARBA" id="ARBA00023163"/>
    </source>
</evidence>
<dbReference type="Proteomes" id="UP000467840">
    <property type="component" value="Chromosome 17"/>
</dbReference>
<comment type="function">
    <text evidence="7">Transcriptional regulator that specifically binds to GA-rich elements (GAGA-repeats) present in regulatory sequences of genes involved in developmental processes.</text>
</comment>
<keyword evidence="10" id="KW-1185">Reference proteome</keyword>
<accession>A0A6A6M7K2</accession>
<evidence type="ECO:0000256" key="8">
    <source>
        <dbReference type="SAM" id="MobiDB-lite"/>
    </source>
</evidence>
<evidence type="ECO:0000256" key="3">
    <source>
        <dbReference type="ARBA" id="ARBA00023015"/>
    </source>
</evidence>
<dbReference type="InterPro" id="IPR010409">
    <property type="entry name" value="GAGA-bd_tscrpt_act"/>
</dbReference>
<dbReference type="Pfam" id="PF06217">
    <property type="entry name" value="GAGA_bind"/>
    <property type="match status" value="1"/>
</dbReference>
<dbReference type="GO" id="GO:0003700">
    <property type="term" value="F:DNA-binding transcription factor activity"/>
    <property type="evidence" value="ECO:0007669"/>
    <property type="project" value="UniProtKB-UniRule"/>
</dbReference>
<dbReference type="PANTHER" id="PTHR31421:SF6">
    <property type="entry name" value="PROTEIN BASIC PENTACYSTEINE7"/>
    <property type="match status" value="1"/>
</dbReference>